<evidence type="ECO:0000256" key="6">
    <source>
        <dbReference type="ARBA" id="ARBA00022723"/>
    </source>
</evidence>
<feature type="domain" description="RNA polymerase beta subunit protrusion" evidence="17">
    <location>
        <begin position="139"/>
        <end position="480"/>
    </location>
</feature>
<feature type="domain" description="DNA-directed RNA polymerase subunit 2 hybrid-binding" evidence="14">
    <location>
        <begin position="744"/>
        <end position="1113"/>
    </location>
</feature>
<dbReference type="Gene3D" id="3.90.1110.10">
    <property type="entry name" value="RNA polymerase Rpb2, domain 2"/>
    <property type="match status" value="1"/>
</dbReference>
<keyword evidence="4 12" id="KW-0808">Transferase</keyword>
<reference evidence="20 21" key="1">
    <citation type="submission" date="2018-03" db="EMBL/GenBank/DDBJ databases">
        <authorList>
            <person name="Guldener U."/>
        </authorList>
    </citation>
    <scope>NUCLEOTIDE SEQUENCE [LARGE SCALE GENOMIC DNA]</scope>
    <source>
        <strain evidence="20 21">DAOM196992</strain>
    </source>
</reference>
<dbReference type="CDD" id="cd00653">
    <property type="entry name" value="RNA_pol_B_RPB2"/>
    <property type="match status" value="1"/>
</dbReference>
<comment type="function">
    <text evidence="12">DNA-dependent RNA polymerase catalyzes the transcription of DNA into RNA using the four ribonucleoside triphosphates as substrates.</text>
</comment>
<dbReference type="InterPro" id="IPR014724">
    <property type="entry name" value="RNA_pol_RPB2_OB-fold"/>
</dbReference>
<dbReference type="GO" id="GO:0003899">
    <property type="term" value="F:DNA-directed RNA polymerase activity"/>
    <property type="evidence" value="ECO:0007669"/>
    <property type="project" value="UniProtKB-EC"/>
</dbReference>
<keyword evidence="3 12" id="KW-0240">DNA-directed RNA polymerase</keyword>
<gene>
    <name evidence="20" type="ORF">PSFLO_05349</name>
</gene>
<dbReference type="FunFam" id="3.90.1070.20:FF:000003">
    <property type="entry name" value="DNA-directed RNA polymerase subunit beta"/>
    <property type="match status" value="1"/>
</dbReference>
<dbReference type="Pfam" id="PF04563">
    <property type="entry name" value="RNA_pol_Rpb2_1"/>
    <property type="match status" value="1"/>
</dbReference>
<dbReference type="Gene3D" id="3.90.1800.10">
    <property type="entry name" value="RNA polymerase alpha subunit dimerisation domain"/>
    <property type="match status" value="1"/>
</dbReference>
<dbReference type="EMBL" id="OOIP01000016">
    <property type="protein sequence ID" value="SPO39868.1"/>
    <property type="molecule type" value="Genomic_DNA"/>
</dbReference>
<feature type="region of interest" description="Disordered" evidence="13">
    <location>
        <begin position="1"/>
        <end position="29"/>
    </location>
</feature>
<evidence type="ECO:0000313" key="21">
    <source>
        <dbReference type="Proteomes" id="UP000323386"/>
    </source>
</evidence>
<evidence type="ECO:0000256" key="4">
    <source>
        <dbReference type="ARBA" id="ARBA00022679"/>
    </source>
</evidence>
<dbReference type="FunFam" id="2.40.270.10:FF:000011">
    <property type="entry name" value="DNA-directed RNA polymerase subunit beta"/>
    <property type="match status" value="1"/>
</dbReference>
<accession>A0A5C3F5U5</accession>
<dbReference type="InterPro" id="IPR007644">
    <property type="entry name" value="RNA_pol_bsu_protrusion"/>
</dbReference>
<feature type="domain" description="RNA polymerase Rpb2" evidence="15">
    <location>
        <begin position="1115"/>
        <end position="1158"/>
    </location>
</feature>
<dbReference type="FunFam" id="3.90.1110.10:FF:000007">
    <property type="entry name" value="DNA-directed RNA polymerase subunit beta"/>
    <property type="match status" value="1"/>
</dbReference>
<comment type="similarity">
    <text evidence="2 11">Belongs to the RNA polymerase beta chain family.</text>
</comment>
<keyword evidence="10" id="KW-0539">Nucleus</keyword>
<evidence type="ECO:0000256" key="12">
    <source>
        <dbReference type="RuleBase" id="RU363031"/>
    </source>
</evidence>
<dbReference type="Pfam" id="PF04565">
    <property type="entry name" value="RNA_pol_Rpb2_3"/>
    <property type="match status" value="1"/>
</dbReference>
<feature type="domain" description="RNA polymerase Rpb2" evidence="18">
    <location>
        <begin position="532"/>
        <end position="595"/>
    </location>
</feature>
<name>A0A5C3F5U5_9BASI</name>
<dbReference type="OrthoDB" id="10248617at2759"/>
<keyword evidence="8" id="KW-0862">Zinc</keyword>
<feature type="domain" description="RNA polymerase Rpb2" evidence="16">
    <location>
        <begin position="291"/>
        <end position="445"/>
    </location>
</feature>
<dbReference type="Proteomes" id="UP000323386">
    <property type="component" value="Unassembled WGS sequence"/>
</dbReference>
<keyword evidence="9 12" id="KW-0804">Transcription</keyword>
<dbReference type="Pfam" id="PF04561">
    <property type="entry name" value="RNA_pol_Rpb2_2"/>
    <property type="match status" value="1"/>
</dbReference>
<dbReference type="PROSITE" id="PS01166">
    <property type="entry name" value="RNA_POL_BETA"/>
    <property type="match status" value="1"/>
</dbReference>
<dbReference type="InterPro" id="IPR007642">
    <property type="entry name" value="RNA_pol_Rpb2_2"/>
</dbReference>
<evidence type="ECO:0000256" key="13">
    <source>
        <dbReference type="SAM" id="MobiDB-lite"/>
    </source>
</evidence>
<feature type="compositionally biased region" description="Low complexity" evidence="13">
    <location>
        <begin position="1"/>
        <end position="17"/>
    </location>
</feature>
<dbReference type="Pfam" id="PF00562">
    <property type="entry name" value="RNA_pol_Rpb2_6"/>
    <property type="match status" value="1"/>
</dbReference>
<dbReference type="InterPro" id="IPR037034">
    <property type="entry name" value="RNA_pol_Rpb2_2_sf"/>
</dbReference>
<evidence type="ECO:0000256" key="10">
    <source>
        <dbReference type="ARBA" id="ARBA00023242"/>
    </source>
</evidence>
<dbReference type="GO" id="GO:0006351">
    <property type="term" value="P:DNA-templated transcription"/>
    <property type="evidence" value="ECO:0007669"/>
    <property type="project" value="InterPro"/>
</dbReference>
<dbReference type="InterPro" id="IPR007121">
    <property type="entry name" value="RNA_pol_bsu_CS"/>
</dbReference>
<dbReference type="SUPFAM" id="SSF64484">
    <property type="entry name" value="beta and beta-prime subunits of DNA dependent RNA-polymerase"/>
    <property type="match status" value="1"/>
</dbReference>
<evidence type="ECO:0000256" key="8">
    <source>
        <dbReference type="ARBA" id="ARBA00022833"/>
    </source>
</evidence>
<organism evidence="20 21">
    <name type="scientific">Pseudozyma flocculosa</name>
    <dbReference type="NCBI Taxonomy" id="84751"/>
    <lineage>
        <taxon>Eukaryota</taxon>
        <taxon>Fungi</taxon>
        <taxon>Dikarya</taxon>
        <taxon>Basidiomycota</taxon>
        <taxon>Ustilaginomycotina</taxon>
        <taxon>Ustilaginomycetes</taxon>
        <taxon>Ustilaginales</taxon>
        <taxon>Ustilaginaceae</taxon>
        <taxon>Pseudozyma</taxon>
    </lineage>
</organism>
<dbReference type="EC" id="2.7.7.6" evidence="12"/>
<evidence type="ECO:0000259" key="16">
    <source>
        <dbReference type="Pfam" id="PF04561"/>
    </source>
</evidence>
<dbReference type="Gene3D" id="2.40.270.10">
    <property type="entry name" value="DNA-directed RNA polymerase, subunit 2, domain 6"/>
    <property type="match status" value="1"/>
</dbReference>
<dbReference type="FunFam" id="3.90.1100.10:FF:000008">
    <property type="entry name" value="DNA-directed RNA polymerase subunit beta"/>
    <property type="match status" value="1"/>
</dbReference>
<sequence length="1295" mass="143335">MVDNMSSASSSSSSSSSDGPSTPPNAHAVLPGSLKAARDAAHAPIEPWMEPYTFHTLKTQDRFINPRSDEFQQPELTELVAPLLEGFNSLWSDDPSIDPPSSSNGYNATITEGLGLVEKSVRRLPTKVLFDRSSEDGGLGNRLELRIDSVQLSKPHVGDRAKDARERRVFPSECRERLVTYRGKLAARISWSVNGGPEESELRDLGMLPIMVKSNRCNLRGLSSKELVRRHEEPNEMGGYFIINGNEKVIRYIIVNRANYVSAIQRNSFANRGPGYSTMGTMIRCQPKDSLLSITNTVHYLTSGGMTIRFAWRKQEYMIPTIMVLKALVDATDKEIFASLVQGDFDNTFLTDRVELLLRSFKMYQLWTGKQCLEYIGSKFRVVMMTPEDWTDAQVGSEVINRLILTHLDTPREKYRMLIFMMQKLYALLAGDCAPDNADSPMNHQILLPGLLYGQIITEQIDELGNNIRAQLARDVQRKVKGASFFDNSYIQKSIQKVSADIGGRLRAFLATGTITSPSGLDLQQTAGYTVMAEKLNFYRYLSHFRSVHRGSFFAELKTTDVRKLLPEAWGFLCPVHTPDGSPCGLLNHFSHSCRLITRFLPVDRITELLVSLGMSEVFAPGVDARKHVVVQLDGTVIGYATPSLASHMATALRIWKTEGVNDVPLDLEIGFVPTSKGGQFPGLYLFSGRSRMMRPVRLLHNGKIDMVGSFEQVYLDIACTPDEIEPGVTTHVEISPTNMLSVIANLTPFSNMNQSPRNVYQCQMGKQTMGTPSTAMSRRIDNKLYRIQSPQTPVVRPALHNKYGFDEFPNGTNAIVAVISYTGYDMEDAMILNKSVAERGFGYGTVYKSEAIDLREKMGSGARSGSTVRIRFGFGPDVPPNSRDREHIDVDGLPFIGSKVRAGEAYAAYWDETTMRTKFCRFKGDDYAYVDTVRVLGSDNGDQELQKVQISWRITRYPAIGDKFSSRHGQKGVCSQRWPAIDMPWSESGMQPDVIINPHAFPSRMTIGMLVESMAAKAGAMHGISQDSTPFTYSEDDTPIDFFGEQLRAAGYNHVGNEPMYSGSTGQELQADIYLGVVYYQRLRHMVNDKFQVRTTGPVHQLTRQPIKGRKRAGGIRFGEMERDALLAHGTSFMLQDRLMNCSDYSTAYVCRTCGSLISIAFDTEGQLSAGGGDGSGGGGGGGFGSSSANHGNIYTIDAKSQQSDGGAPVRGPNGEYCRVCKVEDDIRRENGEAPLQGKRRPIGGAESTFKVPKDSVIRTIGGDLDVIAVPYVLKYLVAELAAMGLKLSFEIGE</sequence>
<keyword evidence="21" id="KW-1185">Reference proteome</keyword>
<protein>
    <recommendedName>
        <fullName evidence="12">DNA-directed RNA polymerase subunit beta</fullName>
        <ecNumber evidence="12">2.7.7.6</ecNumber>
    </recommendedName>
</protein>
<dbReference type="InterPro" id="IPR007120">
    <property type="entry name" value="DNA-dir_RNAP_su2_dom"/>
</dbReference>
<dbReference type="Gene3D" id="3.90.1100.10">
    <property type="match status" value="1"/>
</dbReference>
<evidence type="ECO:0000256" key="2">
    <source>
        <dbReference type="ARBA" id="ARBA00006835"/>
    </source>
</evidence>
<dbReference type="InterPro" id="IPR037033">
    <property type="entry name" value="DNA-dir_RNAP_su2_hyb_sf"/>
</dbReference>
<dbReference type="Pfam" id="PF04560">
    <property type="entry name" value="RNA_pol_Rpb2_7"/>
    <property type="match status" value="1"/>
</dbReference>
<comment type="subcellular location">
    <subcellularLocation>
        <location evidence="1">Nucleus</location>
    </subcellularLocation>
</comment>
<proteinExistence type="inferred from homology"/>
<dbReference type="InterPro" id="IPR007645">
    <property type="entry name" value="RNA_pol_Rpb2_3"/>
</dbReference>
<dbReference type="GO" id="GO:0008270">
    <property type="term" value="F:zinc ion binding"/>
    <property type="evidence" value="ECO:0007669"/>
    <property type="project" value="UniProtKB-KW"/>
</dbReference>
<dbReference type="GO" id="GO:0000428">
    <property type="term" value="C:DNA-directed RNA polymerase complex"/>
    <property type="evidence" value="ECO:0007669"/>
    <property type="project" value="UniProtKB-KW"/>
</dbReference>
<keyword evidence="5 12" id="KW-0548">Nucleotidyltransferase</keyword>
<evidence type="ECO:0000313" key="20">
    <source>
        <dbReference type="EMBL" id="SPO39868.1"/>
    </source>
</evidence>
<keyword evidence="7" id="KW-0863">Zinc-finger</keyword>
<evidence type="ECO:0000256" key="1">
    <source>
        <dbReference type="ARBA" id="ARBA00004123"/>
    </source>
</evidence>
<dbReference type="GO" id="GO:0005634">
    <property type="term" value="C:nucleus"/>
    <property type="evidence" value="ECO:0007669"/>
    <property type="project" value="UniProtKB-SubCell"/>
</dbReference>
<evidence type="ECO:0000259" key="17">
    <source>
        <dbReference type="Pfam" id="PF04563"/>
    </source>
</evidence>
<evidence type="ECO:0000259" key="18">
    <source>
        <dbReference type="Pfam" id="PF04565"/>
    </source>
</evidence>
<evidence type="ECO:0000256" key="7">
    <source>
        <dbReference type="ARBA" id="ARBA00022771"/>
    </source>
</evidence>
<dbReference type="FunFam" id="2.40.270.10:FF:000006">
    <property type="entry name" value="DNA-directed RNA polymerase subunit beta"/>
    <property type="match status" value="1"/>
</dbReference>
<evidence type="ECO:0000259" key="15">
    <source>
        <dbReference type="Pfam" id="PF04560"/>
    </source>
</evidence>
<dbReference type="InterPro" id="IPR007641">
    <property type="entry name" value="RNA_pol_Rpb2_7"/>
</dbReference>
<feature type="domain" description="DNA-directed RNA polymerase I subunit RPA2" evidence="19">
    <location>
        <begin position="638"/>
        <end position="695"/>
    </location>
</feature>
<dbReference type="Pfam" id="PF06883">
    <property type="entry name" value="RNA_pol_Rpa2_4"/>
    <property type="match status" value="1"/>
</dbReference>
<keyword evidence="6" id="KW-0479">Metal-binding</keyword>
<evidence type="ECO:0000256" key="3">
    <source>
        <dbReference type="ARBA" id="ARBA00022478"/>
    </source>
</evidence>
<evidence type="ECO:0000256" key="9">
    <source>
        <dbReference type="ARBA" id="ARBA00023163"/>
    </source>
</evidence>
<dbReference type="InterPro" id="IPR009674">
    <property type="entry name" value="Rpa2_dom_4"/>
</dbReference>
<evidence type="ECO:0000259" key="19">
    <source>
        <dbReference type="Pfam" id="PF06883"/>
    </source>
</evidence>
<dbReference type="Gene3D" id="2.40.50.150">
    <property type="match status" value="1"/>
</dbReference>
<evidence type="ECO:0000256" key="11">
    <source>
        <dbReference type="RuleBase" id="RU000434"/>
    </source>
</evidence>
<dbReference type="InterPro" id="IPR015712">
    <property type="entry name" value="DNA-dir_RNA_pol_su2"/>
</dbReference>
<dbReference type="PANTHER" id="PTHR20856">
    <property type="entry name" value="DNA-DIRECTED RNA POLYMERASE I SUBUNIT 2"/>
    <property type="match status" value="1"/>
</dbReference>
<evidence type="ECO:0000256" key="5">
    <source>
        <dbReference type="ARBA" id="ARBA00022695"/>
    </source>
</evidence>
<dbReference type="GO" id="GO:0003677">
    <property type="term" value="F:DNA binding"/>
    <property type="evidence" value="ECO:0007669"/>
    <property type="project" value="InterPro"/>
</dbReference>
<dbReference type="GO" id="GO:0032549">
    <property type="term" value="F:ribonucleoside binding"/>
    <property type="evidence" value="ECO:0007669"/>
    <property type="project" value="InterPro"/>
</dbReference>
<evidence type="ECO:0000259" key="14">
    <source>
        <dbReference type="Pfam" id="PF00562"/>
    </source>
</evidence>
<comment type="catalytic activity">
    <reaction evidence="12">
        <text>RNA(n) + a ribonucleoside 5'-triphosphate = RNA(n+1) + diphosphate</text>
        <dbReference type="Rhea" id="RHEA:21248"/>
        <dbReference type="Rhea" id="RHEA-COMP:14527"/>
        <dbReference type="Rhea" id="RHEA-COMP:17342"/>
        <dbReference type="ChEBI" id="CHEBI:33019"/>
        <dbReference type="ChEBI" id="CHEBI:61557"/>
        <dbReference type="ChEBI" id="CHEBI:140395"/>
        <dbReference type="EC" id="2.7.7.6"/>
    </reaction>
</comment>